<evidence type="ECO:0000313" key="3">
    <source>
        <dbReference type="Proteomes" id="UP001528823"/>
    </source>
</evidence>
<keyword evidence="1" id="KW-0175">Coiled coil</keyword>
<dbReference type="Proteomes" id="UP001528823">
    <property type="component" value="Unassembled WGS sequence"/>
</dbReference>
<reference evidence="2 3" key="1">
    <citation type="submission" date="2022-11" db="EMBL/GenBank/DDBJ databases">
        <title>Spartinivicinus poritis sp. nov., isolated from scleractinian coral Porites lutea.</title>
        <authorList>
            <person name="Zhang G."/>
            <person name="Cai L."/>
            <person name="Wei Q."/>
        </authorList>
    </citation>
    <scope>NUCLEOTIDE SEQUENCE [LARGE SCALE GENOMIC DNA]</scope>
    <source>
        <strain evidence="2 3">A2-2</strain>
    </source>
</reference>
<dbReference type="RefSeq" id="WP_274687315.1">
    <property type="nucleotide sequence ID" value="NZ_JAPMOU010000003.1"/>
</dbReference>
<name>A0ABT5U3J2_9GAMM</name>
<gene>
    <name evidence="2" type="ORF">ORQ98_03065</name>
</gene>
<sequence>MAYSTWPTIAKTIQSLLDVYRHKELMLCQTIQNIEKKISTLKNEISIQEQEQQKFYSEVKQCIKSIDKATSIEEIKKNKLNIRYLNNKINNSSHQINKLQQRLDEKNKELADVKQKKIAVSRKIYKYELIYENQETPFA</sequence>
<organism evidence="2 3">
    <name type="scientific">Spartinivicinus poritis</name>
    <dbReference type="NCBI Taxonomy" id="2994640"/>
    <lineage>
        <taxon>Bacteria</taxon>
        <taxon>Pseudomonadati</taxon>
        <taxon>Pseudomonadota</taxon>
        <taxon>Gammaproteobacteria</taxon>
        <taxon>Oceanospirillales</taxon>
        <taxon>Zooshikellaceae</taxon>
        <taxon>Spartinivicinus</taxon>
    </lineage>
</organism>
<comment type="caution">
    <text evidence="2">The sequence shown here is derived from an EMBL/GenBank/DDBJ whole genome shotgun (WGS) entry which is preliminary data.</text>
</comment>
<proteinExistence type="predicted"/>
<dbReference type="EMBL" id="JAPMOU010000003">
    <property type="protein sequence ID" value="MDE1460944.1"/>
    <property type="molecule type" value="Genomic_DNA"/>
</dbReference>
<feature type="coiled-coil region" evidence="1">
    <location>
        <begin position="82"/>
        <end position="123"/>
    </location>
</feature>
<accession>A0ABT5U3J2</accession>
<evidence type="ECO:0000256" key="1">
    <source>
        <dbReference type="SAM" id="Coils"/>
    </source>
</evidence>
<keyword evidence="3" id="KW-1185">Reference proteome</keyword>
<evidence type="ECO:0000313" key="2">
    <source>
        <dbReference type="EMBL" id="MDE1460944.1"/>
    </source>
</evidence>
<protein>
    <submittedName>
        <fullName evidence="2">Uncharacterized protein</fullName>
    </submittedName>
</protein>